<dbReference type="PROSITE" id="PS00379">
    <property type="entry name" value="CDP_ALCOHOL_P_TRANSF"/>
    <property type="match status" value="1"/>
</dbReference>
<reference evidence="5" key="1">
    <citation type="journal article" date="2019" name="Int. J. Syst. Evol. Microbiol.">
        <title>The Global Catalogue of Microorganisms (GCM) 10K type strain sequencing project: providing services to taxonomists for standard genome sequencing and annotation.</title>
        <authorList>
            <consortium name="The Broad Institute Genomics Platform"/>
            <consortium name="The Broad Institute Genome Sequencing Center for Infectious Disease"/>
            <person name="Wu L."/>
            <person name="Ma J."/>
        </authorList>
    </citation>
    <scope>NUCLEOTIDE SEQUENCE [LARGE SCALE GENOMIC DNA]</scope>
    <source>
        <strain evidence="5">JCM 11813</strain>
    </source>
</reference>
<keyword evidence="5" id="KW-1185">Reference proteome</keyword>
<sequence>MRLVQRPADVVTGVRAALAVAVAVLGPDGRVLWILVAALALDWVDGRVARRTGTASPFGARFDMETDAFLIAVLSAYAAPAYGWWVLLIGAARYLLWLAERVLPWLRRPVPPRPWRKVVAAVQGVVLAVAVAGVLPHALTEALLLAALALLAESFGRDVWWLWRTRYADAPYPRGGGLTLVALGTVWVALVLPDSPGDLVRLPVEVLALVAAALLPWRHAQRAAAMGLGVVLGALVVVKALDVGFERILDRPFDPTVDWVYLGPGVGVLGDSIGVAAARATAVAAVVLVLTVLVAIPLATVRATRAVAGHRRAATVLGAVVALAAVAQVGSTNAAVLAYDEVVQVRADLADQRTFGREIAADPFAGRAHLLRGLRGKDVLVVFVESYGRVAVQGTGFGGVDAVLDDGTRRLRAAGYRARSAFLTSPTFGAASWLAHSTLQSGLWVDSQRRYDQLVGADRLTLTSAFERAGWRTVFDVPANTRDWPEGRDFYGFDRLYDSRNVGYAGPQFGYAPMPDQFTLHRFQQLELDPRDRGPVFAELDLVSSHHPWAPSPLPVPWDRVGDGSVFTGAPTQPGSPDVRTLYGQSIEYTMGTLVSWLEQHPDPDLVLLVLGDHQPHSYVTGPDPGHDVPVSLIAQDPSVVRRIAGWGWQPGIRPAPDAPVWRMDAVRDRLLAAFSS</sequence>
<dbReference type="Pfam" id="PF01066">
    <property type="entry name" value="CDP-OH_P_transf"/>
    <property type="match status" value="1"/>
</dbReference>
<keyword evidence="1 2" id="KW-0808">Transferase</keyword>
<dbReference type="InterPro" id="IPR000462">
    <property type="entry name" value="CDP-OH_P_trans"/>
</dbReference>
<keyword evidence="3" id="KW-0472">Membrane</keyword>
<dbReference type="RefSeq" id="WP_343905505.1">
    <property type="nucleotide sequence ID" value="NZ_BAAAJE010000002.1"/>
</dbReference>
<dbReference type="Proteomes" id="UP001499979">
    <property type="component" value="Unassembled WGS sequence"/>
</dbReference>
<protein>
    <recommendedName>
        <fullName evidence="6">CDP-alcohol phosphatidyltransferase family protein</fullName>
    </recommendedName>
</protein>
<evidence type="ECO:0000256" key="1">
    <source>
        <dbReference type="ARBA" id="ARBA00022679"/>
    </source>
</evidence>
<dbReference type="InterPro" id="IPR017850">
    <property type="entry name" value="Alkaline_phosphatase_core_sf"/>
</dbReference>
<comment type="similarity">
    <text evidence="2">Belongs to the CDP-alcohol phosphatidyltransferase class-I family.</text>
</comment>
<dbReference type="Gene3D" id="1.20.120.1760">
    <property type="match status" value="1"/>
</dbReference>
<gene>
    <name evidence="4" type="ORF">GCM10009606_05920</name>
</gene>
<keyword evidence="3" id="KW-0812">Transmembrane</keyword>
<feature type="transmembrane region" description="Helical" evidence="3">
    <location>
        <begin position="282"/>
        <end position="301"/>
    </location>
</feature>
<accession>A0ABP4EUR2</accession>
<evidence type="ECO:0000313" key="5">
    <source>
        <dbReference type="Proteomes" id="UP001499979"/>
    </source>
</evidence>
<dbReference type="Gene3D" id="3.40.720.10">
    <property type="entry name" value="Alkaline Phosphatase, subunit A"/>
    <property type="match status" value="1"/>
</dbReference>
<feature type="transmembrane region" description="Helical" evidence="3">
    <location>
        <begin position="175"/>
        <end position="192"/>
    </location>
</feature>
<feature type="transmembrane region" description="Helical" evidence="3">
    <location>
        <begin position="223"/>
        <end position="245"/>
    </location>
</feature>
<dbReference type="InterPro" id="IPR048254">
    <property type="entry name" value="CDP_ALCOHOL_P_TRANSF_CS"/>
</dbReference>
<feature type="transmembrane region" description="Helical" evidence="3">
    <location>
        <begin position="115"/>
        <end position="135"/>
    </location>
</feature>
<keyword evidence="3" id="KW-1133">Transmembrane helix</keyword>
<evidence type="ECO:0000256" key="3">
    <source>
        <dbReference type="SAM" id="Phobius"/>
    </source>
</evidence>
<dbReference type="EMBL" id="BAAAJE010000002">
    <property type="protein sequence ID" value="GAA1128986.1"/>
    <property type="molecule type" value="Genomic_DNA"/>
</dbReference>
<dbReference type="SUPFAM" id="SSF53649">
    <property type="entry name" value="Alkaline phosphatase-like"/>
    <property type="match status" value="1"/>
</dbReference>
<dbReference type="InterPro" id="IPR043130">
    <property type="entry name" value="CDP-OH_PTrfase_TM_dom"/>
</dbReference>
<comment type="caution">
    <text evidence="4">The sequence shown here is derived from an EMBL/GenBank/DDBJ whole genome shotgun (WGS) entry which is preliminary data.</text>
</comment>
<feature type="transmembrane region" description="Helical" evidence="3">
    <location>
        <begin position="69"/>
        <end position="95"/>
    </location>
</feature>
<evidence type="ECO:0000313" key="4">
    <source>
        <dbReference type="EMBL" id="GAA1128986.1"/>
    </source>
</evidence>
<feature type="transmembrane region" description="Helical" evidence="3">
    <location>
        <begin position="313"/>
        <end position="339"/>
    </location>
</feature>
<proteinExistence type="inferred from homology"/>
<feature type="transmembrane region" description="Helical" evidence="3">
    <location>
        <begin position="7"/>
        <end position="25"/>
    </location>
</feature>
<evidence type="ECO:0008006" key="6">
    <source>
        <dbReference type="Google" id="ProtNLM"/>
    </source>
</evidence>
<organism evidence="4 5">
    <name type="scientific">Nocardioides aquiterrae</name>
    <dbReference type="NCBI Taxonomy" id="203799"/>
    <lineage>
        <taxon>Bacteria</taxon>
        <taxon>Bacillati</taxon>
        <taxon>Actinomycetota</taxon>
        <taxon>Actinomycetes</taxon>
        <taxon>Propionibacteriales</taxon>
        <taxon>Nocardioidaceae</taxon>
        <taxon>Nocardioides</taxon>
    </lineage>
</organism>
<evidence type="ECO:0000256" key="2">
    <source>
        <dbReference type="RuleBase" id="RU003750"/>
    </source>
</evidence>
<name>A0ABP4EUR2_9ACTN</name>